<reference evidence="9 10" key="1">
    <citation type="submission" date="2024-05" db="EMBL/GenBank/DDBJ databases">
        <title>Genome sequence of Ponticoccus litoralis KCCM 90028.</title>
        <authorList>
            <person name="Kim J.M."/>
            <person name="Lee J.K."/>
            <person name="Choi B.J."/>
            <person name="Bayburt H."/>
            <person name="Baek J.H."/>
            <person name="Jeon C.O."/>
        </authorList>
    </citation>
    <scope>NUCLEOTIDE SEQUENCE [LARGE SCALE GENOMIC DNA]</scope>
    <source>
        <strain evidence="9 10">KCCM 90028</strain>
    </source>
</reference>
<evidence type="ECO:0000256" key="1">
    <source>
        <dbReference type="ARBA" id="ARBA00004651"/>
    </source>
</evidence>
<gene>
    <name evidence="9" type="ORF">ABFB10_21320</name>
</gene>
<dbReference type="Pfam" id="PF01032">
    <property type="entry name" value="FecCD"/>
    <property type="match status" value="1"/>
</dbReference>
<dbReference type="GO" id="GO:0005886">
    <property type="term" value="C:plasma membrane"/>
    <property type="evidence" value="ECO:0007669"/>
    <property type="project" value="UniProtKB-SubCell"/>
</dbReference>
<keyword evidence="5 8" id="KW-0812">Transmembrane</keyword>
<feature type="transmembrane region" description="Helical" evidence="8">
    <location>
        <begin position="101"/>
        <end position="118"/>
    </location>
</feature>
<feature type="transmembrane region" description="Helical" evidence="8">
    <location>
        <begin position="158"/>
        <end position="181"/>
    </location>
</feature>
<feature type="transmembrane region" description="Helical" evidence="8">
    <location>
        <begin position="281"/>
        <end position="306"/>
    </location>
</feature>
<sequence length="376" mass="38948">MRTLSTGGAVQAAPSATPTVATAASVGDLYRASGRRRATVVALSFVLLIVAAAAVAVRGINETGIGTLALVVLERLSFGHLDLVEDEQAARVLLFLRLPRVVMAMVAGAALSVSGVLMQAITRNPLVSPYTIGVSSAAGFGASVAIMFGVGVQAAGVYFVPLSAFACALLCAVCVFSLAWWRGMGAQAMILTGIALMYLFSAMTAAVQFVATEEQLARVVHWTFGSLNGVQWDAVGLCAVLLAVILPVMQRKAWQLNALTVAGDDVAQSLGMNVPRLRVTAILLSVVAAAGVISFVGVIGFVGLIGPHLARMIIGGDHRLLIPFAAICGAALLLVADTVGRLAFSPTVLPVGIVVAFVGVPMFLHLVISRKRETFA</sequence>
<evidence type="ECO:0000256" key="7">
    <source>
        <dbReference type="ARBA" id="ARBA00023136"/>
    </source>
</evidence>
<evidence type="ECO:0000256" key="8">
    <source>
        <dbReference type="SAM" id="Phobius"/>
    </source>
</evidence>
<evidence type="ECO:0000313" key="9">
    <source>
        <dbReference type="EMBL" id="MEN9063146.1"/>
    </source>
</evidence>
<dbReference type="PANTHER" id="PTHR30472:SF25">
    <property type="entry name" value="ABC TRANSPORTER PERMEASE PROTEIN MJ0876-RELATED"/>
    <property type="match status" value="1"/>
</dbReference>
<dbReference type="InterPro" id="IPR000522">
    <property type="entry name" value="ABC_transptr_permease_BtuC"/>
</dbReference>
<feature type="transmembrane region" description="Helical" evidence="8">
    <location>
        <begin position="348"/>
        <end position="368"/>
    </location>
</feature>
<dbReference type="RefSeq" id="WP_347168250.1">
    <property type="nucleotide sequence ID" value="NZ_JBDNCH010000004.1"/>
</dbReference>
<dbReference type="PANTHER" id="PTHR30472">
    <property type="entry name" value="FERRIC ENTEROBACTIN TRANSPORT SYSTEM PERMEASE PROTEIN"/>
    <property type="match status" value="1"/>
</dbReference>
<dbReference type="GO" id="GO:0033214">
    <property type="term" value="P:siderophore-iron import into cell"/>
    <property type="evidence" value="ECO:0007669"/>
    <property type="project" value="TreeGrafter"/>
</dbReference>
<dbReference type="Proteomes" id="UP001428774">
    <property type="component" value="Unassembled WGS sequence"/>
</dbReference>
<comment type="similarity">
    <text evidence="2">Belongs to the binding-protein-dependent transport system permease family. FecCD subfamily.</text>
</comment>
<feature type="transmembrane region" description="Helical" evidence="8">
    <location>
        <begin position="318"/>
        <end position="336"/>
    </location>
</feature>
<dbReference type="Gene3D" id="1.10.3470.10">
    <property type="entry name" value="ABC transporter involved in vitamin B12 uptake, BtuC"/>
    <property type="match status" value="1"/>
</dbReference>
<feature type="transmembrane region" description="Helical" evidence="8">
    <location>
        <begin position="230"/>
        <end position="249"/>
    </location>
</feature>
<feature type="transmembrane region" description="Helical" evidence="8">
    <location>
        <begin position="39"/>
        <end position="57"/>
    </location>
</feature>
<dbReference type="SUPFAM" id="SSF81345">
    <property type="entry name" value="ABC transporter involved in vitamin B12 uptake, BtuC"/>
    <property type="match status" value="1"/>
</dbReference>
<dbReference type="CDD" id="cd06550">
    <property type="entry name" value="TM_ABC_iron-siderophores_like"/>
    <property type="match status" value="1"/>
</dbReference>
<comment type="subcellular location">
    <subcellularLocation>
        <location evidence="1">Cell membrane</location>
        <topology evidence="1">Multi-pass membrane protein</topology>
    </subcellularLocation>
</comment>
<feature type="transmembrane region" description="Helical" evidence="8">
    <location>
        <begin position="188"/>
        <end position="210"/>
    </location>
</feature>
<feature type="transmembrane region" description="Helical" evidence="8">
    <location>
        <begin position="130"/>
        <end position="152"/>
    </location>
</feature>
<comment type="caution">
    <text evidence="9">The sequence shown here is derived from an EMBL/GenBank/DDBJ whole genome shotgun (WGS) entry which is preliminary data.</text>
</comment>
<dbReference type="InterPro" id="IPR037294">
    <property type="entry name" value="ABC_BtuC-like"/>
</dbReference>
<evidence type="ECO:0000256" key="3">
    <source>
        <dbReference type="ARBA" id="ARBA00022448"/>
    </source>
</evidence>
<organism evidence="9 10">
    <name type="scientific">Ponticoccus litoralis</name>
    <dbReference type="NCBI Taxonomy" id="422297"/>
    <lineage>
        <taxon>Bacteria</taxon>
        <taxon>Pseudomonadati</taxon>
        <taxon>Pseudomonadota</taxon>
        <taxon>Alphaproteobacteria</taxon>
        <taxon>Rhodobacterales</taxon>
        <taxon>Roseobacteraceae</taxon>
        <taxon>Ponticoccus</taxon>
    </lineage>
</organism>
<keyword evidence="6 8" id="KW-1133">Transmembrane helix</keyword>
<accession>A0AAW9SE56</accession>
<keyword evidence="7 8" id="KW-0472">Membrane</keyword>
<dbReference type="EMBL" id="JBDNCH010000004">
    <property type="protein sequence ID" value="MEN9063146.1"/>
    <property type="molecule type" value="Genomic_DNA"/>
</dbReference>
<name>A0AAW9SE56_9RHOB</name>
<evidence type="ECO:0000256" key="5">
    <source>
        <dbReference type="ARBA" id="ARBA00022692"/>
    </source>
</evidence>
<protein>
    <submittedName>
        <fullName evidence="9">Iron ABC transporter permease</fullName>
    </submittedName>
</protein>
<evidence type="ECO:0000256" key="6">
    <source>
        <dbReference type="ARBA" id="ARBA00022989"/>
    </source>
</evidence>
<evidence type="ECO:0000256" key="4">
    <source>
        <dbReference type="ARBA" id="ARBA00022475"/>
    </source>
</evidence>
<proteinExistence type="inferred from homology"/>
<dbReference type="GO" id="GO:0022857">
    <property type="term" value="F:transmembrane transporter activity"/>
    <property type="evidence" value="ECO:0007669"/>
    <property type="project" value="InterPro"/>
</dbReference>
<keyword evidence="4" id="KW-1003">Cell membrane</keyword>
<dbReference type="AlphaFoldDB" id="A0AAW9SE56"/>
<keyword evidence="3" id="KW-0813">Transport</keyword>
<dbReference type="FunFam" id="1.10.3470.10:FF:000001">
    <property type="entry name" value="Vitamin B12 ABC transporter permease BtuC"/>
    <property type="match status" value="1"/>
</dbReference>
<keyword evidence="10" id="KW-1185">Reference proteome</keyword>
<evidence type="ECO:0000256" key="2">
    <source>
        <dbReference type="ARBA" id="ARBA00007935"/>
    </source>
</evidence>
<evidence type="ECO:0000313" key="10">
    <source>
        <dbReference type="Proteomes" id="UP001428774"/>
    </source>
</evidence>